<evidence type="ECO:0000313" key="2">
    <source>
        <dbReference type="Proteomes" id="UP000265520"/>
    </source>
</evidence>
<sequence length="94" mass="10339">MNPETVLAVTCHGEKPLALGTLCYLTPRPVLFRGRDERWVPFFNMPTVGGDICVFKGRFYTVDIHGKTVSVGADSSVQLAAEDLVHTHSTHLGR</sequence>
<protein>
    <submittedName>
        <fullName evidence="1">F-box protein</fullName>
    </submittedName>
</protein>
<keyword evidence="2" id="KW-1185">Reference proteome</keyword>
<feature type="non-terminal residue" evidence="1">
    <location>
        <position position="94"/>
    </location>
</feature>
<proteinExistence type="predicted"/>
<name>A0A392RVQ2_9FABA</name>
<accession>A0A392RVQ2</accession>
<reference evidence="1 2" key="1">
    <citation type="journal article" date="2018" name="Front. Plant Sci.">
        <title>Red Clover (Trifolium pratense) and Zigzag Clover (T. medium) - A Picture of Genomic Similarities and Differences.</title>
        <authorList>
            <person name="Dluhosova J."/>
            <person name="Istvanek J."/>
            <person name="Nedelnik J."/>
            <person name="Repkova J."/>
        </authorList>
    </citation>
    <scope>NUCLEOTIDE SEQUENCE [LARGE SCALE GENOMIC DNA]</scope>
    <source>
        <strain evidence="2">cv. 10/8</strain>
        <tissue evidence="1">Leaf</tissue>
    </source>
</reference>
<evidence type="ECO:0000313" key="1">
    <source>
        <dbReference type="EMBL" id="MCI40721.1"/>
    </source>
</evidence>
<dbReference type="AlphaFoldDB" id="A0A392RVQ2"/>
<dbReference type="Proteomes" id="UP000265520">
    <property type="component" value="Unassembled WGS sequence"/>
</dbReference>
<organism evidence="1 2">
    <name type="scientific">Trifolium medium</name>
    <dbReference type="NCBI Taxonomy" id="97028"/>
    <lineage>
        <taxon>Eukaryota</taxon>
        <taxon>Viridiplantae</taxon>
        <taxon>Streptophyta</taxon>
        <taxon>Embryophyta</taxon>
        <taxon>Tracheophyta</taxon>
        <taxon>Spermatophyta</taxon>
        <taxon>Magnoliopsida</taxon>
        <taxon>eudicotyledons</taxon>
        <taxon>Gunneridae</taxon>
        <taxon>Pentapetalae</taxon>
        <taxon>rosids</taxon>
        <taxon>fabids</taxon>
        <taxon>Fabales</taxon>
        <taxon>Fabaceae</taxon>
        <taxon>Papilionoideae</taxon>
        <taxon>50 kb inversion clade</taxon>
        <taxon>NPAAA clade</taxon>
        <taxon>Hologalegina</taxon>
        <taxon>IRL clade</taxon>
        <taxon>Trifolieae</taxon>
        <taxon>Trifolium</taxon>
    </lineage>
</organism>
<dbReference type="EMBL" id="LXQA010283205">
    <property type="protein sequence ID" value="MCI40721.1"/>
    <property type="molecule type" value="Genomic_DNA"/>
</dbReference>
<comment type="caution">
    <text evidence="1">The sequence shown here is derived from an EMBL/GenBank/DDBJ whole genome shotgun (WGS) entry which is preliminary data.</text>
</comment>